<evidence type="ECO:0000256" key="5">
    <source>
        <dbReference type="ARBA" id="ARBA00022857"/>
    </source>
</evidence>
<name>A0A6P1NBQ9_9PROT</name>
<dbReference type="EC" id="1.5.1.34" evidence="8"/>
<evidence type="ECO:0000313" key="8">
    <source>
        <dbReference type="EMBL" id="QHI95786.1"/>
    </source>
</evidence>
<evidence type="ECO:0000256" key="4">
    <source>
        <dbReference type="ARBA" id="ARBA00022643"/>
    </source>
</evidence>
<dbReference type="Pfam" id="PF00881">
    <property type="entry name" value="Nitroreductase"/>
    <property type="match status" value="1"/>
</dbReference>
<dbReference type="InterPro" id="IPR033878">
    <property type="entry name" value="NfsB-like"/>
</dbReference>
<evidence type="ECO:0000256" key="3">
    <source>
        <dbReference type="ARBA" id="ARBA00022630"/>
    </source>
</evidence>
<accession>A0A6P1NBQ9</accession>
<dbReference type="AlphaFoldDB" id="A0A6P1NBQ9"/>
<dbReference type="PANTHER" id="PTHR43673:SF2">
    <property type="entry name" value="NITROREDUCTASE"/>
    <property type="match status" value="1"/>
</dbReference>
<dbReference type="Proteomes" id="UP000463975">
    <property type="component" value="Chromosome"/>
</dbReference>
<keyword evidence="6 8" id="KW-0560">Oxidoreductase</keyword>
<dbReference type="NCBIfam" id="NF008275">
    <property type="entry name" value="PRK11053.1"/>
    <property type="match status" value="1"/>
</dbReference>
<keyword evidence="3" id="KW-0285">Flavoprotein</keyword>
<dbReference type="InterPro" id="IPR029479">
    <property type="entry name" value="Nitroreductase"/>
</dbReference>
<dbReference type="RefSeq" id="WP_160618861.1">
    <property type="nucleotide sequence ID" value="NZ_CP047652.1"/>
</dbReference>
<dbReference type="CDD" id="cd02149">
    <property type="entry name" value="NfsB-like"/>
    <property type="match status" value="1"/>
</dbReference>
<organism evidence="8 9">
    <name type="scientific">Aristophania vespae</name>
    <dbReference type="NCBI Taxonomy" id="2697033"/>
    <lineage>
        <taxon>Bacteria</taxon>
        <taxon>Pseudomonadati</taxon>
        <taxon>Pseudomonadota</taxon>
        <taxon>Alphaproteobacteria</taxon>
        <taxon>Acetobacterales</taxon>
        <taxon>Acetobacteraceae</taxon>
        <taxon>Aristophania</taxon>
    </lineage>
</organism>
<evidence type="ECO:0000256" key="6">
    <source>
        <dbReference type="ARBA" id="ARBA00023002"/>
    </source>
</evidence>
<dbReference type="InterPro" id="IPR000415">
    <property type="entry name" value="Nitroreductase-like"/>
</dbReference>
<gene>
    <name evidence="8" type="primary">nfsB</name>
    <name evidence="8" type="ORF">GT348_05540</name>
</gene>
<dbReference type="GO" id="GO:0004155">
    <property type="term" value="F:6,7-dihydropteridine reductase activity"/>
    <property type="evidence" value="ECO:0007669"/>
    <property type="project" value="UniProtKB-EC"/>
</dbReference>
<evidence type="ECO:0000256" key="2">
    <source>
        <dbReference type="ARBA" id="ARBA00007118"/>
    </source>
</evidence>
<keyword evidence="9" id="KW-1185">Reference proteome</keyword>
<dbReference type="SUPFAM" id="SSF55469">
    <property type="entry name" value="FMN-dependent nitroreductase-like"/>
    <property type="match status" value="1"/>
</dbReference>
<dbReference type="Gene3D" id="3.40.109.10">
    <property type="entry name" value="NADH Oxidase"/>
    <property type="match status" value="1"/>
</dbReference>
<dbReference type="KEGG" id="bomb:GT348_05540"/>
<protein>
    <submittedName>
        <fullName evidence="8">Oxygen-insensitive NAD(P)H nitroreductase</fullName>
        <ecNumber evidence="8">1.5.1.34</ecNumber>
    </submittedName>
</protein>
<proteinExistence type="inferred from homology"/>
<comment type="similarity">
    <text evidence="2">Belongs to the nitroreductase family.</text>
</comment>
<dbReference type="PANTHER" id="PTHR43673">
    <property type="entry name" value="NAD(P)H NITROREDUCTASE YDGI-RELATED"/>
    <property type="match status" value="1"/>
</dbReference>
<evidence type="ECO:0000256" key="1">
    <source>
        <dbReference type="ARBA" id="ARBA00001917"/>
    </source>
</evidence>
<comment type="cofactor">
    <cofactor evidence="1">
        <name>FMN</name>
        <dbReference type="ChEBI" id="CHEBI:58210"/>
    </cofactor>
</comment>
<evidence type="ECO:0000313" key="9">
    <source>
        <dbReference type="Proteomes" id="UP000463975"/>
    </source>
</evidence>
<keyword evidence="4" id="KW-0288">FMN</keyword>
<dbReference type="EMBL" id="CP047652">
    <property type="protein sequence ID" value="QHI95786.1"/>
    <property type="molecule type" value="Genomic_DNA"/>
</dbReference>
<keyword evidence="5" id="KW-0521">NADP</keyword>
<sequence length="216" mass="24225">MTLQNTLQSRYSAKSYDVNKSLPPDIVAKLLQSLQLSPSSLNNQPWHFIVADDEKGKKRIARSTSNMYQFNHGKIIEASHSIVLCARNNLSEDYFQSLLDQEKKDGRLPNEEAVNRAKQGRQAFLSLHEKEHDIAVWNQKQVYLALGFLLLSAGLLGVDATPIEGFDVDILSQEFDLKAKGLTPCVIVTLGYHAEGDFNAKLPKSRLPQDIIFSRA</sequence>
<reference evidence="8 9" key="1">
    <citation type="submission" date="2020-01" db="EMBL/GenBank/DDBJ databases">
        <title>Genome sequencing of strain KACC 21507.</title>
        <authorList>
            <person name="Heo J."/>
            <person name="Kim S.-J."/>
            <person name="Kim J.-S."/>
            <person name="Hong S.-B."/>
            <person name="Kwon S.-W."/>
        </authorList>
    </citation>
    <scope>NUCLEOTIDE SEQUENCE [LARGE SCALE GENOMIC DNA]</scope>
    <source>
        <strain evidence="8 9">KACC 21507</strain>
    </source>
</reference>
<feature type="domain" description="Nitroreductase" evidence="7">
    <location>
        <begin position="8"/>
        <end position="192"/>
    </location>
</feature>
<evidence type="ECO:0000259" key="7">
    <source>
        <dbReference type="Pfam" id="PF00881"/>
    </source>
</evidence>